<gene>
    <name evidence="4" type="ORF">SAMN06265784_110153</name>
</gene>
<name>A0A1X7LXF7_9BURK</name>
<evidence type="ECO:0000256" key="1">
    <source>
        <dbReference type="ARBA" id="ARBA00022553"/>
    </source>
</evidence>
<dbReference type="SMART" id="SM00448">
    <property type="entry name" value="REC"/>
    <property type="match status" value="1"/>
</dbReference>
<evidence type="ECO:0000259" key="3">
    <source>
        <dbReference type="PROSITE" id="PS50110"/>
    </source>
</evidence>
<accession>A0A1X7LXF7</accession>
<protein>
    <submittedName>
        <fullName evidence="4">Response regulator receiver domain-containing protein</fullName>
    </submittedName>
</protein>
<keyword evidence="5" id="KW-1185">Reference proteome</keyword>
<dbReference type="InterPro" id="IPR001789">
    <property type="entry name" value="Sig_transdc_resp-reg_receiver"/>
</dbReference>
<keyword evidence="1 2" id="KW-0597">Phosphoprotein</keyword>
<evidence type="ECO:0000256" key="2">
    <source>
        <dbReference type="PROSITE-ProRule" id="PRU00169"/>
    </source>
</evidence>
<dbReference type="PANTHER" id="PTHR44591:SF3">
    <property type="entry name" value="RESPONSE REGULATORY DOMAIN-CONTAINING PROTEIN"/>
    <property type="match status" value="1"/>
</dbReference>
<evidence type="ECO:0000313" key="5">
    <source>
        <dbReference type="Proteomes" id="UP000193228"/>
    </source>
</evidence>
<reference evidence="5" key="1">
    <citation type="submission" date="2017-04" db="EMBL/GenBank/DDBJ databases">
        <authorList>
            <person name="Varghese N."/>
            <person name="Submissions S."/>
        </authorList>
    </citation>
    <scope>NUCLEOTIDE SEQUENCE [LARGE SCALE GENOMIC DNA]</scope>
    <source>
        <strain evidence="5">LMG 29540</strain>
    </source>
</reference>
<feature type="modified residue" description="4-aspartylphosphate" evidence="2">
    <location>
        <position position="53"/>
    </location>
</feature>
<dbReference type="GO" id="GO:0000160">
    <property type="term" value="P:phosphorelay signal transduction system"/>
    <property type="evidence" value="ECO:0007669"/>
    <property type="project" value="InterPro"/>
</dbReference>
<dbReference type="STRING" id="1515439.SAMN06265784_110153"/>
<dbReference type="CDD" id="cd17574">
    <property type="entry name" value="REC_OmpR"/>
    <property type="match status" value="1"/>
</dbReference>
<dbReference type="InterPro" id="IPR011006">
    <property type="entry name" value="CheY-like_superfamily"/>
</dbReference>
<dbReference type="PANTHER" id="PTHR44591">
    <property type="entry name" value="STRESS RESPONSE REGULATOR PROTEIN 1"/>
    <property type="match status" value="1"/>
</dbReference>
<evidence type="ECO:0000313" key="4">
    <source>
        <dbReference type="EMBL" id="SMG57972.1"/>
    </source>
</evidence>
<dbReference type="Gene3D" id="3.40.50.2300">
    <property type="match status" value="1"/>
</dbReference>
<organism evidence="4 5">
    <name type="scientific">Paraburkholderia susongensis</name>
    <dbReference type="NCBI Taxonomy" id="1515439"/>
    <lineage>
        <taxon>Bacteria</taxon>
        <taxon>Pseudomonadati</taxon>
        <taxon>Pseudomonadota</taxon>
        <taxon>Betaproteobacteria</taxon>
        <taxon>Burkholderiales</taxon>
        <taxon>Burkholderiaceae</taxon>
        <taxon>Paraburkholderia</taxon>
    </lineage>
</organism>
<dbReference type="InterPro" id="IPR050595">
    <property type="entry name" value="Bact_response_regulator"/>
</dbReference>
<proteinExistence type="predicted"/>
<dbReference type="Pfam" id="PF00072">
    <property type="entry name" value="Response_reg"/>
    <property type="match status" value="1"/>
</dbReference>
<dbReference type="Proteomes" id="UP000193228">
    <property type="component" value="Unassembled WGS sequence"/>
</dbReference>
<dbReference type="EMBL" id="FXAT01000010">
    <property type="protein sequence ID" value="SMG57972.1"/>
    <property type="molecule type" value="Genomic_DNA"/>
</dbReference>
<dbReference type="SUPFAM" id="SSF52172">
    <property type="entry name" value="CheY-like"/>
    <property type="match status" value="1"/>
</dbReference>
<dbReference type="OrthoDB" id="9800897at2"/>
<dbReference type="PROSITE" id="PS50110">
    <property type="entry name" value="RESPONSE_REGULATORY"/>
    <property type="match status" value="1"/>
</dbReference>
<dbReference type="RefSeq" id="WP_085488259.1">
    <property type="nucleotide sequence ID" value="NZ_FXAT01000010.1"/>
</dbReference>
<feature type="domain" description="Response regulatory" evidence="3">
    <location>
        <begin position="4"/>
        <end position="117"/>
    </location>
</feature>
<dbReference type="AlphaFoldDB" id="A0A1X7LXF7"/>
<sequence length="121" mass="13281">MMRSILLVDDEPEILAAWCLILECEGYEVSCASNGAEALACVSAHVPDLIVTDWMMPVMDGAELCHRLKTMPQFVNVPILVHTAVPPPDSDDAKNWSLCLRKPSGAELFLTTVAQLCEPDR</sequence>